<sequence>SRRSNPNIHSYTFLHHVSASGPPTLGAVAISFRSSCRRRLLALLCRHAALLPTSGRPLRRLTLLPSSVLLLQLLVLFLQSPVVARSWPEVRVHRFVAPPPPHVITGSLPPSWFITLTGSPPPSWSLLLLVSSPLPIVSCSTQISLSWTVDDAGWSILGVKEVSDDG</sequence>
<gene>
    <name evidence="1" type="ORF">PIB30_098069</name>
</gene>
<comment type="caution">
    <text evidence="1">The sequence shown here is derived from an EMBL/GenBank/DDBJ whole genome shotgun (WGS) entry which is preliminary data.</text>
</comment>
<name>A0ABU6TX25_9FABA</name>
<organism evidence="1 2">
    <name type="scientific">Stylosanthes scabra</name>
    <dbReference type="NCBI Taxonomy" id="79078"/>
    <lineage>
        <taxon>Eukaryota</taxon>
        <taxon>Viridiplantae</taxon>
        <taxon>Streptophyta</taxon>
        <taxon>Embryophyta</taxon>
        <taxon>Tracheophyta</taxon>
        <taxon>Spermatophyta</taxon>
        <taxon>Magnoliopsida</taxon>
        <taxon>eudicotyledons</taxon>
        <taxon>Gunneridae</taxon>
        <taxon>Pentapetalae</taxon>
        <taxon>rosids</taxon>
        <taxon>fabids</taxon>
        <taxon>Fabales</taxon>
        <taxon>Fabaceae</taxon>
        <taxon>Papilionoideae</taxon>
        <taxon>50 kb inversion clade</taxon>
        <taxon>dalbergioids sensu lato</taxon>
        <taxon>Dalbergieae</taxon>
        <taxon>Pterocarpus clade</taxon>
        <taxon>Stylosanthes</taxon>
    </lineage>
</organism>
<accession>A0ABU6TX25</accession>
<evidence type="ECO:0000313" key="2">
    <source>
        <dbReference type="Proteomes" id="UP001341840"/>
    </source>
</evidence>
<dbReference type="EMBL" id="JASCZI010093091">
    <property type="protein sequence ID" value="MED6153074.1"/>
    <property type="molecule type" value="Genomic_DNA"/>
</dbReference>
<feature type="non-terminal residue" evidence="1">
    <location>
        <position position="1"/>
    </location>
</feature>
<evidence type="ECO:0000313" key="1">
    <source>
        <dbReference type="EMBL" id="MED6153074.1"/>
    </source>
</evidence>
<reference evidence="1 2" key="1">
    <citation type="journal article" date="2023" name="Plants (Basel)">
        <title>Bridging the Gap: Combining Genomics and Transcriptomics Approaches to Understand Stylosanthes scabra, an Orphan Legume from the Brazilian Caatinga.</title>
        <authorList>
            <person name="Ferreira-Neto J.R.C."/>
            <person name="da Silva M.D."/>
            <person name="Binneck E."/>
            <person name="de Melo N.F."/>
            <person name="da Silva R.H."/>
            <person name="de Melo A.L.T.M."/>
            <person name="Pandolfi V."/>
            <person name="Bustamante F.O."/>
            <person name="Brasileiro-Vidal A.C."/>
            <person name="Benko-Iseppon A.M."/>
        </authorList>
    </citation>
    <scope>NUCLEOTIDE SEQUENCE [LARGE SCALE GENOMIC DNA]</scope>
    <source>
        <tissue evidence="1">Leaves</tissue>
    </source>
</reference>
<dbReference type="Proteomes" id="UP001341840">
    <property type="component" value="Unassembled WGS sequence"/>
</dbReference>
<proteinExistence type="predicted"/>
<protein>
    <submittedName>
        <fullName evidence="1">Uncharacterized protein</fullName>
    </submittedName>
</protein>
<keyword evidence="2" id="KW-1185">Reference proteome</keyword>